<reference evidence="1" key="1">
    <citation type="journal article" date="2021" name="PeerJ">
        <title>Extensive microbial diversity within the chicken gut microbiome revealed by metagenomics and culture.</title>
        <authorList>
            <person name="Gilroy R."/>
            <person name="Ravi A."/>
            <person name="Getino M."/>
            <person name="Pursley I."/>
            <person name="Horton D.L."/>
            <person name="Alikhan N.F."/>
            <person name="Baker D."/>
            <person name="Gharbi K."/>
            <person name="Hall N."/>
            <person name="Watson M."/>
            <person name="Adriaenssens E.M."/>
            <person name="Foster-Nyarko E."/>
            <person name="Jarju S."/>
            <person name="Secka A."/>
            <person name="Antonio M."/>
            <person name="Oren A."/>
            <person name="Chaudhuri R.R."/>
            <person name="La Ragione R."/>
            <person name="Hildebrand F."/>
            <person name="Pallen M.J."/>
        </authorList>
    </citation>
    <scope>NUCLEOTIDE SEQUENCE</scope>
    <source>
        <strain evidence="1">3436</strain>
    </source>
</reference>
<accession>A0A9D2F3F8</accession>
<dbReference type="AlphaFoldDB" id="A0A9D2F3F8"/>
<protein>
    <submittedName>
        <fullName evidence="1">Uncharacterized protein</fullName>
    </submittedName>
</protein>
<sequence length="83" mass="9356">SQSIIPIVLFYLLIRNRLRFQSVPNGHGNNLPVLNFENVALVFFDGESASLPSRTEMSLCVFSIAKDTIPSVRYVFPDNPDTR</sequence>
<dbReference type="EMBL" id="DXBO01000129">
    <property type="protein sequence ID" value="HIZ48809.1"/>
    <property type="molecule type" value="Genomic_DNA"/>
</dbReference>
<name>A0A9D2F3F8_9FIRM</name>
<reference evidence="1" key="2">
    <citation type="submission" date="2021-04" db="EMBL/GenBank/DDBJ databases">
        <authorList>
            <person name="Gilroy R."/>
        </authorList>
    </citation>
    <scope>NUCLEOTIDE SEQUENCE</scope>
    <source>
        <strain evidence="1">3436</strain>
    </source>
</reference>
<organism evidence="1 2">
    <name type="scientific">Candidatus Gemmiger excrementavium</name>
    <dbReference type="NCBI Taxonomy" id="2838608"/>
    <lineage>
        <taxon>Bacteria</taxon>
        <taxon>Bacillati</taxon>
        <taxon>Bacillota</taxon>
        <taxon>Clostridia</taxon>
        <taxon>Eubacteriales</taxon>
        <taxon>Gemmiger</taxon>
    </lineage>
</organism>
<feature type="non-terminal residue" evidence="1">
    <location>
        <position position="1"/>
    </location>
</feature>
<evidence type="ECO:0000313" key="1">
    <source>
        <dbReference type="EMBL" id="HIZ48809.1"/>
    </source>
</evidence>
<gene>
    <name evidence="1" type="ORF">H9810_08830</name>
</gene>
<dbReference type="Proteomes" id="UP000824031">
    <property type="component" value="Unassembled WGS sequence"/>
</dbReference>
<evidence type="ECO:0000313" key="2">
    <source>
        <dbReference type="Proteomes" id="UP000824031"/>
    </source>
</evidence>
<proteinExistence type="predicted"/>
<comment type="caution">
    <text evidence="1">The sequence shown here is derived from an EMBL/GenBank/DDBJ whole genome shotgun (WGS) entry which is preliminary data.</text>
</comment>